<protein>
    <submittedName>
        <fullName evidence="2">Uncharacterized protein</fullName>
    </submittedName>
</protein>
<proteinExistence type="predicted"/>
<organism evidence="2 3">
    <name type="scientific">Meloidogyne enterolobii</name>
    <name type="common">Root-knot nematode worm</name>
    <name type="synonym">Meloidogyne mayaguensis</name>
    <dbReference type="NCBI Taxonomy" id="390850"/>
    <lineage>
        <taxon>Eukaryota</taxon>
        <taxon>Metazoa</taxon>
        <taxon>Ecdysozoa</taxon>
        <taxon>Nematoda</taxon>
        <taxon>Chromadorea</taxon>
        <taxon>Rhabditida</taxon>
        <taxon>Tylenchina</taxon>
        <taxon>Tylenchomorpha</taxon>
        <taxon>Tylenchoidea</taxon>
        <taxon>Meloidogynidae</taxon>
        <taxon>Meloidogyninae</taxon>
        <taxon>Meloidogyne</taxon>
    </lineage>
</organism>
<dbReference type="Proteomes" id="UP000580250">
    <property type="component" value="Unassembled WGS sequence"/>
</dbReference>
<evidence type="ECO:0000313" key="2">
    <source>
        <dbReference type="EMBL" id="CAD2204479.1"/>
    </source>
</evidence>
<reference evidence="2 3" key="1">
    <citation type="submission" date="2020-08" db="EMBL/GenBank/DDBJ databases">
        <authorList>
            <person name="Koutsovoulos G."/>
            <person name="Danchin GJ E."/>
        </authorList>
    </citation>
    <scope>NUCLEOTIDE SEQUENCE [LARGE SCALE GENOMIC DNA]</scope>
</reference>
<feature type="transmembrane region" description="Helical" evidence="1">
    <location>
        <begin position="22"/>
        <end position="41"/>
    </location>
</feature>
<sequence length="51" mass="5698">MHQCVLTDLTQVGFQAIVIRPFLSLFSPISGCLTIYICFWVSKSLISGLCF</sequence>
<keyword evidence="1" id="KW-0812">Transmembrane</keyword>
<dbReference type="EMBL" id="CAJEWN010002603">
    <property type="protein sequence ID" value="CAD2204479.1"/>
    <property type="molecule type" value="Genomic_DNA"/>
</dbReference>
<name>A0A6V7XYP8_MELEN</name>
<evidence type="ECO:0000313" key="3">
    <source>
        <dbReference type="Proteomes" id="UP000580250"/>
    </source>
</evidence>
<keyword evidence="1" id="KW-0472">Membrane</keyword>
<comment type="caution">
    <text evidence="2">The sequence shown here is derived from an EMBL/GenBank/DDBJ whole genome shotgun (WGS) entry which is preliminary data.</text>
</comment>
<dbReference type="AlphaFoldDB" id="A0A6V7XYP8"/>
<keyword evidence="1" id="KW-1133">Transmembrane helix</keyword>
<gene>
    <name evidence="2" type="ORF">MENT_LOCUS58224</name>
</gene>
<evidence type="ECO:0000256" key="1">
    <source>
        <dbReference type="SAM" id="Phobius"/>
    </source>
</evidence>
<accession>A0A6V7XYP8</accession>